<keyword evidence="2" id="KW-0812">Transmembrane</keyword>
<keyword evidence="2" id="KW-0472">Membrane</keyword>
<protein>
    <submittedName>
        <fullName evidence="3">Carboxypeptidase regulatory-like domain-containing protein</fullName>
    </submittedName>
</protein>
<accession>A0ABD5E253</accession>
<dbReference type="EMBL" id="JAVRER010000006">
    <property type="protein sequence ID" value="MDT0414877.1"/>
    <property type="molecule type" value="Genomic_DNA"/>
</dbReference>
<feature type="region of interest" description="Disordered" evidence="1">
    <location>
        <begin position="1"/>
        <end position="21"/>
    </location>
</feature>
<gene>
    <name evidence="3" type="ORF">RM574_05185</name>
</gene>
<proteinExistence type="predicted"/>
<sequence>MVRSAPGTTADTTTRGDGSTKRETALTLVRTLWFPAFMFTGFLVCYLLPFHNPVPHHVKVAVPAATAAPLQHALDRGVPGGFDLVPVHDADAARAAVTDRDAVAGYVPGPGAPELFTAKADGYSLENVLQKTFTTVAQQSPGRHDGGQSALKVTEVAPIAAGDGMGTGLFYVVLACTIPAYVMVMMLLRATNLGRRDKILVLAASGAVLALVAYGVARWMNVIPDDPLAILFLFLMSQAVSQTALGLVPFVKQYLPGVAMGLFVLLSMPSSGGAIPVQMVPGFFRALHPVMPMGNLIEALRGLFYFGGKDVVPHVLVLLAWIAAAFVLHGLGALLARRAAARDTATDTVPEPPVEDPALETGQPEALPPHRAASLLPLPQLTGRVTDTAGHPLRDVVITVTGTHGRELLRATTDDEGAYAAAGLAEQTVVVIASAPSRLSAVARVAIRDGHPARHDFHLAGRAVTV</sequence>
<dbReference type="Proteomes" id="UP001183607">
    <property type="component" value="Unassembled WGS sequence"/>
</dbReference>
<feature type="transmembrane region" description="Helical" evidence="2">
    <location>
        <begin position="31"/>
        <end position="49"/>
    </location>
</feature>
<organism evidence="3 4">
    <name type="scientific">Streptomyces evansiae</name>
    <dbReference type="NCBI Taxonomy" id="3075535"/>
    <lineage>
        <taxon>Bacteria</taxon>
        <taxon>Bacillati</taxon>
        <taxon>Actinomycetota</taxon>
        <taxon>Actinomycetes</taxon>
        <taxon>Kitasatosporales</taxon>
        <taxon>Streptomycetaceae</taxon>
        <taxon>Streptomyces</taxon>
    </lineage>
</organism>
<feature type="compositionally biased region" description="Low complexity" evidence="1">
    <location>
        <begin position="1"/>
        <end position="17"/>
    </location>
</feature>
<feature type="transmembrane region" description="Helical" evidence="2">
    <location>
        <begin position="229"/>
        <end position="250"/>
    </location>
</feature>
<keyword evidence="2" id="KW-1133">Transmembrane helix</keyword>
<evidence type="ECO:0000256" key="1">
    <source>
        <dbReference type="SAM" id="MobiDB-lite"/>
    </source>
</evidence>
<dbReference type="RefSeq" id="WP_093854983.1">
    <property type="nucleotide sequence ID" value="NZ_JAVRER010000006.1"/>
</dbReference>
<dbReference type="SUPFAM" id="SSF49464">
    <property type="entry name" value="Carboxypeptidase regulatory domain-like"/>
    <property type="match status" value="1"/>
</dbReference>
<evidence type="ECO:0000313" key="3">
    <source>
        <dbReference type="EMBL" id="MDT0414877.1"/>
    </source>
</evidence>
<evidence type="ECO:0000313" key="4">
    <source>
        <dbReference type="Proteomes" id="UP001183607"/>
    </source>
</evidence>
<feature type="transmembrane region" description="Helical" evidence="2">
    <location>
        <begin position="262"/>
        <end position="284"/>
    </location>
</feature>
<feature type="transmembrane region" description="Helical" evidence="2">
    <location>
        <begin position="199"/>
        <end position="217"/>
    </location>
</feature>
<comment type="caution">
    <text evidence="3">The sequence shown here is derived from an EMBL/GenBank/DDBJ whole genome shotgun (WGS) entry which is preliminary data.</text>
</comment>
<reference evidence="4" key="1">
    <citation type="submission" date="2023-07" db="EMBL/GenBank/DDBJ databases">
        <title>30 novel species of actinomycetes from the DSMZ collection.</title>
        <authorList>
            <person name="Nouioui I."/>
        </authorList>
    </citation>
    <scope>NUCLEOTIDE SEQUENCE [LARGE SCALE GENOMIC DNA]</scope>
    <source>
        <strain evidence="4">DSM 41982</strain>
    </source>
</reference>
<dbReference type="InterPro" id="IPR008969">
    <property type="entry name" value="CarboxyPept-like_regulatory"/>
</dbReference>
<evidence type="ECO:0000256" key="2">
    <source>
        <dbReference type="SAM" id="Phobius"/>
    </source>
</evidence>
<dbReference type="Pfam" id="PF13620">
    <property type="entry name" value="CarboxypepD_reg"/>
    <property type="match status" value="1"/>
</dbReference>
<dbReference type="AlphaFoldDB" id="A0ABD5E253"/>
<name>A0ABD5E253_9ACTN</name>
<feature type="transmembrane region" description="Helical" evidence="2">
    <location>
        <begin position="168"/>
        <end position="187"/>
    </location>
</feature>
<feature type="region of interest" description="Disordered" evidence="1">
    <location>
        <begin position="345"/>
        <end position="365"/>
    </location>
</feature>
<feature type="transmembrane region" description="Helical" evidence="2">
    <location>
        <begin position="311"/>
        <end position="336"/>
    </location>
</feature>
<dbReference type="Gene3D" id="2.60.40.1120">
    <property type="entry name" value="Carboxypeptidase-like, regulatory domain"/>
    <property type="match status" value="1"/>
</dbReference>